<feature type="transmembrane region" description="Helical" evidence="7">
    <location>
        <begin position="219"/>
        <end position="236"/>
    </location>
</feature>
<keyword evidence="3 8" id="KW-0813">Transport</keyword>
<comment type="subcellular location">
    <subcellularLocation>
        <location evidence="1">Membrane</location>
        <topology evidence="1">Multi-pass membrane protein</topology>
    </subcellularLocation>
</comment>
<dbReference type="InterPro" id="IPR007271">
    <property type="entry name" value="Nuc_sug_transpt"/>
</dbReference>
<dbReference type="OrthoDB" id="419167at2759"/>
<feature type="transmembrane region" description="Helical" evidence="7">
    <location>
        <begin position="150"/>
        <end position="168"/>
    </location>
</feature>
<evidence type="ECO:0000256" key="2">
    <source>
        <dbReference type="ARBA" id="ARBA00009976"/>
    </source>
</evidence>
<keyword evidence="5 7" id="KW-1133">Transmembrane helix</keyword>
<protein>
    <submittedName>
        <fullName evidence="8">Probable UDP-sugar transporter protein SLC35A4</fullName>
    </submittedName>
</protein>
<dbReference type="EMBL" id="HAAD01001851">
    <property type="protein sequence ID" value="CDG68083.1"/>
    <property type="molecule type" value="mRNA"/>
</dbReference>
<dbReference type="GO" id="GO:0000139">
    <property type="term" value="C:Golgi membrane"/>
    <property type="evidence" value="ECO:0007669"/>
    <property type="project" value="InterPro"/>
</dbReference>
<feature type="transmembrane region" description="Helical" evidence="7">
    <location>
        <begin position="303"/>
        <end position="320"/>
    </location>
</feature>
<feature type="transmembrane region" description="Helical" evidence="7">
    <location>
        <begin position="124"/>
        <end position="141"/>
    </location>
</feature>
<dbReference type="GO" id="GO:0015165">
    <property type="term" value="F:pyrimidine nucleotide-sugar transmembrane transporter activity"/>
    <property type="evidence" value="ECO:0007669"/>
    <property type="project" value="InterPro"/>
</dbReference>
<accession>T2M758</accession>
<evidence type="ECO:0000313" key="8">
    <source>
        <dbReference type="EMBL" id="CDG68083.1"/>
    </source>
</evidence>
<dbReference type="SUPFAM" id="SSF103481">
    <property type="entry name" value="Multidrug resistance efflux transporter EmrE"/>
    <property type="match status" value="1"/>
</dbReference>
<evidence type="ECO:0000256" key="6">
    <source>
        <dbReference type="ARBA" id="ARBA00023136"/>
    </source>
</evidence>
<keyword evidence="6 7" id="KW-0472">Membrane</keyword>
<feature type="transmembrane region" description="Helical" evidence="7">
    <location>
        <begin position="52"/>
        <end position="76"/>
    </location>
</feature>
<feature type="transmembrane region" description="Helical" evidence="7">
    <location>
        <begin position="277"/>
        <end position="297"/>
    </location>
</feature>
<dbReference type="Pfam" id="PF04142">
    <property type="entry name" value="Nuc_sug_transp"/>
    <property type="match status" value="1"/>
</dbReference>
<keyword evidence="3 8" id="KW-0762">Sugar transport</keyword>
<gene>
    <name evidence="8" type="primary">SLC35A4</name>
</gene>
<name>T2M758_HYDVU</name>
<organism evidence="8">
    <name type="scientific">Hydra vulgaris</name>
    <name type="common">Hydra</name>
    <name type="synonym">Hydra attenuata</name>
    <dbReference type="NCBI Taxonomy" id="6087"/>
    <lineage>
        <taxon>Eukaryota</taxon>
        <taxon>Metazoa</taxon>
        <taxon>Cnidaria</taxon>
        <taxon>Hydrozoa</taxon>
        <taxon>Hydroidolina</taxon>
        <taxon>Anthoathecata</taxon>
        <taxon>Aplanulata</taxon>
        <taxon>Hydridae</taxon>
        <taxon>Hydra</taxon>
    </lineage>
</organism>
<feature type="transmembrane region" description="Helical" evidence="7">
    <location>
        <begin position="248"/>
        <end position="270"/>
    </location>
</feature>
<evidence type="ECO:0000256" key="5">
    <source>
        <dbReference type="ARBA" id="ARBA00022989"/>
    </source>
</evidence>
<keyword evidence="4 7" id="KW-0812">Transmembrane</keyword>
<evidence type="ECO:0000256" key="4">
    <source>
        <dbReference type="ARBA" id="ARBA00022692"/>
    </source>
</evidence>
<evidence type="ECO:0000256" key="1">
    <source>
        <dbReference type="ARBA" id="ARBA00004141"/>
    </source>
</evidence>
<sequence length="322" mass="36701">MDKVKQKKNMLQQTTYKEKDQKIKWSVMIISSILMASFHAIFINLAKVNGEITFSSASVALLIELLKLCISVLMLLKDAFLNKHSISINRKVMLLYIIPAFLYTANNNLVTHVQRFMDPGSFQILSNMKIATSVIFYRLIINRYVSRNKWLAVFFLFVASVLNSLGGLNIKNDLSLKTVYVTKTGICLICLYSCISGFTGVFTEAVLKTYIETSINAQNSILYLYGILLNILLYTSSSQSFQDFFRGFSLWTWLIVLTQAVNGIIISYVLKHSSTIVRMFIISFATVLTPLFSHFIFDLTLNSYFISSIVVVIFALYLHFNF</sequence>
<dbReference type="AlphaFoldDB" id="T2M758"/>
<proteinExistence type="evidence at transcript level"/>
<comment type="similarity">
    <text evidence="2">Belongs to the nucleotide-sugar transporter family. SLC35A subfamily.</text>
</comment>
<feature type="transmembrane region" description="Helical" evidence="7">
    <location>
        <begin position="180"/>
        <end position="207"/>
    </location>
</feature>
<evidence type="ECO:0000256" key="3">
    <source>
        <dbReference type="ARBA" id="ARBA00022597"/>
    </source>
</evidence>
<feature type="transmembrane region" description="Helical" evidence="7">
    <location>
        <begin position="25"/>
        <end position="46"/>
    </location>
</feature>
<dbReference type="PANTHER" id="PTHR10231">
    <property type="entry name" value="NUCLEOTIDE-SUGAR TRANSMEMBRANE TRANSPORTER"/>
    <property type="match status" value="1"/>
</dbReference>
<dbReference type="InterPro" id="IPR037185">
    <property type="entry name" value="EmrE-like"/>
</dbReference>
<evidence type="ECO:0000256" key="7">
    <source>
        <dbReference type="SAM" id="Phobius"/>
    </source>
</evidence>
<reference evidence="8" key="1">
    <citation type="journal article" date="2013" name="Genome Biol. Evol.">
        <title>Punctuated emergences of genetic and phenotypic innovations in eumetazoan, bilaterian, euteleostome, and hominidae ancestors.</title>
        <authorList>
            <person name="Wenger Y."/>
            <person name="Galliot B."/>
        </authorList>
    </citation>
    <scope>NUCLEOTIDE SEQUENCE</scope>
    <source>
        <tissue evidence="8">Whole animals</tissue>
    </source>
</reference>
<feature type="transmembrane region" description="Helical" evidence="7">
    <location>
        <begin position="88"/>
        <end position="104"/>
    </location>
</feature>